<organism evidence="15 16">
    <name type="scientific">Variovorax gossypii</name>
    <dbReference type="NCBI Taxonomy" id="1679495"/>
    <lineage>
        <taxon>Bacteria</taxon>
        <taxon>Pseudomonadati</taxon>
        <taxon>Pseudomonadota</taxon>
        <taxon>Betaproteobacteria</taxon>
        <taxon>Burkholderiales</taxon>
        <taxon>Comamonadaceae</taxon>
        <taxon>Variovorax</taxon>
    </lineage>
</organism>
<evidence type="ECO:0000256" key="8">
    <source>
        <dbReference type="ARBA" id="ARBA00022692"/>
    </source>
</evidence>
<dbReference type="GO" id="GO:0005886">
    <property type="term" value="C:plasma membrane"/>
    <property type="evidence" value="ECO:0007669"/>
    <property type="project" value="UniProtKB-SubCell"/>
</dbReference>
<dbReference type="Pfam" id="PF02472">
    <property type="entry name" value="ExbD"/>
    <property type="match status" value="1"/>
</dbReference>
<dbReference type="OrthoDB" id="9798629at2"/>
<evidence type="ECO:0000313" key="15">
    <source>
        <dbReference type="EMBL" id="RTQ31186.1"/>
    </source>
</evidence>
<keyword evidence="10 14" id="KW-1133">Transmembrane helix</keyword>
<keyword evidence="9 12" id="KW-0653">Protein transport</keyword>
<feature type="compositionally biased region" description="Low complexity" evidence="13">
    <location>
        <begin position="1"/>
        <end position="10"/>
    </location>
</feature>
<protein>
    <submittedName>
        <fullName evidence="15">Biopolymer transporter ExbD</fullName>
    </submittedName>
</protein>
<feature type="region of interest" description="Disordered" evidence="13">
    <location>
        <begin position="1"/>
        <end position="20"/>
    </location>
</feature>
<dbReference type="Gene3D" id="3.30.420.270">
    <property type="match status" value="1"/>
</dbReference>
<reference evidence="15 16" key="1">
    <citation type="submission" date="2018-12" db="EMBL/GenBank/DDBJ databases">
        <title>The genome of Variovorax gossypii DSM 100435.</title>
        <authorList>
            <person name="Gao J."/>
            <person name="Sun J."/>
        </authorList>
    </citation>
    <scope>NUCLEOTIDE SEQUENCE [LARGE SCALE GENOMIC DNA]</scope>
    <source>
        <strain evidence="15 16">DSM 100435</strain>
    </source>
</reference>
<dbReference type="RefSeq" id="WP_125948961.1">
    <property type="nucleotide sequence ID" value="NZ_RXOE01000010.1"/>
</dbReference>
<evidence type="ECO:0000256" key="2">
    <source>
        <dbReference type="ARBA" id="ARBA00004249"/>
    </source>
</evidence>
<keyword evidence="6" id="KW-1003">Cell membrane</keyword>
<dbReference type="AlphaFoldDB" id="A0A3S0Q6U6"/>
<evidence type="ECO:0000256" key="14">
    <source>
        <dbReference type="SAM" id="Phobius"/>
    </source>
</evidence>
<evidence type="ECO:0000256" key="4">
    <source>
        <dbReference type="ARBA" id="ARBA00011471"/>
    </source>
</evidence>
<comment type="subcellular location">
    <subcellularLocation>
        <location evidence="2">Cell inner membrane</location>
        <topology evidence="2">Single-pass type II membrane protein</topology>
    </subcellularLocation>
    <subcellularLocation>
        <location evidence="12">Cell membrane</location>
        <topology evidence="12">Single-pass type II membrane protein</topology>
    </subcellularLocation>
</comment>
<evidence type="ECO:0000256" key="9">
    <source>
        <dbReference type="ARBA" id="ARBA00022927"/>
    </source>
</evidence>
<keyword evidence="8 12" id="KW-0812">Transmembrane</keyword>
<evidence type="ECO:0000256" key="13">
    <source>
        <dbReference type="SAM" id="MobiDB-lite"/>
    </source>
</evidence>
<evidence type="ECO:0000256" key="11">
    <source>
        <dbReference type="ARBA" id="ARBA00023136"/>
    </source>
</evidence>
<dbReference type="PANTHER" id="PTHR30558:SF12">
    <property type="entry name" value="BIOPOLYMER TRANSPORT PROTEIN EXBD"/>
    <property type="match status" value="1"/>
</dbReference>
<dbReference type="EMBL" id="RXOE01000010">
    <property type="protein sequence ID" value="RTQ31186.1"/>
    <property type="molecule type" value="Genomic_DNA"/>
</dbReference>
<dbReference type="InterPro" id="IPR003400">
    <property type="entry name" value="ExbD"/>
</dbReference>
<comment type="caution">
    <text evidence="15">The sequence shown here is derived from an EMBL/GenBank/DDBJ whole genome shotgun (WGS) entry which is preliminary data.</text>
</comment>
<keyword evidence="5 12" id="KW-0813">Transport</keyword>
<feature type="transmembrane region" description="Helical" evidence="14">
    <location>
        <begin position="35"/>
        <end position="54"/>
    </location>
</feature>
<dbReference type="Proteomes" id="UP000267418">
    <property type="component" value="Unassembled WGS sequence"/>
</dbReference>
<comment type="similarity">
    <text evidence="3 12">Belongs to the ExbD/TolR family.</text>
</comment>
<evidence type="ECO:0000256" key="5">
    <source>
        <dbReference type="ARBA" id="ARBA00022448"/>
    </source>
</evidence>
<gene>
    <name evidence="15" type="ORF">EJP69_27100</name>
</gene>
<comment type="function">
    <text evidence="1">Involved in the TonB-dependent energy-dependent transport of various receptor-bound substrates.</text>
</comment>
<comment type="subunit">
    <text evidence="4">The accessory proteins ExbB and ExbD seem to form a complex with TonB.</text>
</comment>
<keyword evidence="7" id="KW-0997">Cell inner membrane</keyword>
<keyword evidence="16" id="KW-1185">Reference proteome</keyword>
<evidence type="ECO:0000256" key="7">
    <source>
        <dbReference type="ARBA" id="ARBA00022519"/>
    </source>
</evidence>
<name>A0A3S0Q6U6_9BURK</name>
<dbReference type="GO" id="GO:0015031">
    <property type="term" value="P:protein transport"/>
    <property type="evidence" value="ECO:0007669"/>
    <property type="project" value="UniProtKB-KW"/>
</dbReference>
<keyword evidence="11 14" id="KW-0472">Membrane</keyword>
<dbReference type="GO" id="GO:0022857">
    <property type="term" value="F:transmembrane transporter activity"/>
    <property type="evidence" value="ECO:0007669"/>
    <property type="project" value="InterPro"/>
</dbReference>
<evidence type="ECO:0000256" key="12">
    <source>
        <dbReference type="RuleBase" id="RU003879"/>
    </source>
</evidence>
<evidence type="ECO:0000256" key="1">
    <source>
        <dbReference type="ARBA" id="ARBA00003540"/>
    </source>
</evidence>
<accession>A0A3S0Q6U6</accession>
<evidence type="ECO:0000256" key="6">
    <source>
        <dbReference type="ARBA" id="ARBA00022475"/>
    </source>
</evidence>
<proteinExistence type="inferred from homology"/>
<sequence>MAFGRTSLGSATGGGGRAMGAGAQRPLSDINVTPLVDVMLVLLVIFIITAPLMASSIKLDLPQTDAGQPNDAPKFVSLSVDASGKVFLNDKAVTDEELAQQLEKAAADSKDTEVQLRADQTVPYGKVVALMGIANKAGLSRIGFVTEAEAAPQKPPR</sequence>
<evidence type="ECO:0000256" key="3">
    <source>
        <dbReference type="ARBA" id="ARBA00005811"/>
    </source>
</evidence>
<evidence type="ECO:0000256" key="10">
    <source>
        <dbReference type="ARBA" id="ARBA00022989"/>
    </source>
</evidence>
<dbReference type="PANTHER" id="PTHR30558">
    <property type="entry name" value="EXBD MEMBRANE COMPONENT OF PMF-DRIVEN MACROMOLECULE IMPORT SYSTEM"/>
    <property type="match status" value="1"/>
</dbReference>
<evidence type="ECO:0000313" key="16">
    <source>
        <dbReference type="Proteomes" id="UP000267418"/>
    </source>
</evidence>